<proteinExistence type="predicted"/>
<sequence>MFTHSEAKRWASVMLKAALCEGMKTEEISRQVHLVCDRHGKECLEALIEELLIEAGRLGPSHHEGKLAHH</sequence>
<dbReference type="EMBL" id="ABLOKC030000043">
    <property type="protein sequence ID" value="EML1474193.1"/>
    <property type="molecule type" value="Genomic_DNA"/>
</dbReference>
<gene>
    <name evidence="2" type="ORF">ABW06_17490</name>
    <name evidence="1" type="ORF">QEG54_005022</name>
    <name evidence="3" type="ORF">RBJ30_17450</name>
</gene>
<evidence type="ECO:0000313" key="4">
    <source>
        <dbReference type="Proteomes" id="UP000036196"/>
    </source>
</evidence>
<dbReference type="GeneID" id="61385152"/>
<dbReference type="AlphaFoldDB" id="A0A089PQZ4"/>
<dbReference type="OrthoDB" id="6614797at2"/>
<keyword evidence="4" id="KW-1185">Reference proteome</keyword>
<reference evidence="3" key="2">
    <citation type="submission" date="2023-08" db="EMBL/GenBank/DDBJ databases">
        <title>WGS of pathogenic bacterial species, Los Angeles County Public Health Laboratories.</title>
        <authorList>
            <person name="Garrigues J.M."/>
            <person name="Green N.M."/>
        </authorList>
    </citation>
    <scope>NUCLEOTIDE SEQUENCE</scope>
    <source>
        <strain evidence="3">LACPHL-BACT-2023-00068</strain>
    </source>
</reference>
<dbReference type="RefSeq" id="WP_043083759.1">
    <property type="nucleotide sequence ID" value="NZ_CACVCI010000001.1"/>
</dbReference>
<evidence type="ECO:0000313" key="1">
    <source>
        <dbReference type="EMBL" id="EML1474193.1"/>
    </source>
</evidence>
<evidence type="ECO:0000313" key="3">
    <source>
        <dbReference type="EMBL" id="MDQ2310871.1"/>
    </source>
</evidence>
<comment type="caution">
    <text evidence="2">The sequence shown here is derived from an EMBL/GenBank/DDBJ whole genome shotgun (WGS) entry which is preliminary data.</text>
</comment>
<dbReference type="eggNOG" id="ENOG50331N4">
    <property type="taxonomic scope" value="Bacteria"/>
</dbReference>
<dbReference type="Proteomes" id="UP000036196">
    <property type="component" value="Unassembled WGS sequence"/>
</dbReference>
<accession>A0A089PQZ4</accession>
<evidence type="ECO:0000313" key="2">
    <source>
        <dbReference type="EMBL" id="KMK12179.1"/>
    </source>
</evidence>
<dbReference type="EMBL" id="JAVDNV010000013">
    <property type="protein sequence ID" value="MDQ2310871.1"/>
    <property type="molecule type" value="Genomic_DNA"/>
</dbReference>
<dbReference type="Proteomes" id="UP001236270">
    <property type="component" value="Unassembled WGS sequence"/>
</dbReference>
<reference evidence="1" key="3">
    <citation type="submission" date="2024-02" db="EMBL/GenBank/DDBJ databases">
        <authorList>
            <consortium name="Clinical and Environmental Microbiology Branch: Whole genome sequencing antimicrobial resistance pathogens in the healthcare setting"/>
        </authorList>
    </citation>
    <scope>NUCLEOTIDE SEQUENCE</scope>
    <source>
        <strain evidence="1">2021DK-00143</strain>
    </source>
</reference>
<dbReference type="EMBL" id="LDZF01000020">
    <property type="protein sequence ID" value="KMK12179.1"/>
    <property type="molecule type" value="Genomic_DNA"/>
</dbReference>
<organism evidence="2 4">
    <name type="scientific">Pluralibacter gergoviae</name>
    <name type="common">Enterobacter gergoviae</name>
    <dbReference type="NCBI Taxonomy" id="61647"/>
    <lineage>
        <taxon>Bacteria</taxon>
        <taxon>Pseudomonadati</taxon>
        <taxon>Pseudomonadota</taxon>
        <taxon>Gammaproteobacteria</taxon>
        <taxon>Enterobacterales</taxon>
        <taxon>Enterobacteriaceae</taxon>
        <taxon>Pluralibacter</taxon>
    </lineage>
</organism>
<dbReference type="PATRIC" id="fig|61647.13.peg.3642"/>
<protein>
    <submittedName>
        <fullName evidence="2">Uncharacterized protein</fullName>
    </submittedName>
</protein>
<name>A0A089PQZ4_PLUGE</name>
<reference evidence="2 4" key="1">
    <citation type="submission" date="2015-05" db="EMBL/GenBank/DDBJ databases">
        <title>Genome sequences of Pluralibacter gergoviae.</title>
        <authorList>
            <person name="Greninger A.L."/>
            <person name="Miller S."/>
        </authorList>
    </citation>
    <scope>NUCLEOTIDE SEQUENCE [LARGE SCALE GENOMIC DNA]</scope>
    <source>
        <strain evidence="2 4">JS81F13</strain>
    </source>
</reference>
<dbReference type="KEGG" id="pge:LG71_16035"/>